<reference evidence="1 2" key="1">
    <citation type="submission" date="2021-01" db="EMBL/GenBank/DDBJ databases">
        <title>Whole genome shotgun sequence of Actinoplanes palleronii NBRC 14916.</title>
        <authorList>
            <person name="Komaki H."/>
            <person name="Tamura T."/>
        </authorList>
    </citation>
    <scope>NUCLEOTIDE SEQUENCE [LARGE SCALE GENOMIC DNA]</scope>
    <source>
        <strain evidence="1 2">NBRC 14916</strain>
    </source>
</reference>
<accession>A0ABQ4BAJ6</accession>
<sequence>MDDLLVALAGNTALPPALVDRLIGLADEELARDLAYRSDLTPAQVRVLATRFEGAAIVLAREGRLSAEDFSDNGPGTAGGTAATWTYVELALLNEGRGRPEWARRLTAEPSSEIRQELAACPGLPADVVAALAADPDPEVVAELALHTTDPELLGRLAAHRHAEVRVMVAVNRATPPASLAALVANEPPPEACLVCEREPIPFVHDPHCLRTDCTLPPGAACDGSHESTIHRIRRQAVDNLATPVSALVRFAEDPSTFLRWAFAARPDLPVEAAERLADDPISGVRGDLAENPALPVALLRRMAGDQTHEVRRRLAHNPVVPLDVLAELAGTTRIGPTLLPRVATATDEELRQLAASANPEVRMLLAVRRDLPAAVRDGLAGDPDAKVVAAVAGHPGLSAARLAAMVAAHGVRVIGRVAANQDATADLLLDLARREPRVPKALREIARHPHAGAAALEHCLADAQARPIAAGHPALPPDRVAALLTDADPQVAESAAGNPALPVAEMARLIDAAVSDPVR</sequence>
<dbReference type="EMBL" id="BOMS01000051">
    <property type="protein sequence ID" value="GIE67649.1"/>
    <property type="molecule type" value="Genomic_DNA"/>
</dbReference>
<dbReference type="Proteomes" id="UP000624709">
    <property type="component" value="Unassembled WGS sequence"/>
</dbReference>
<proteinExistence type="predicted"/>
<evidence type="ECO:0000313" key="1">
    <source>
        <dbReference type="EMBL" id="GIE67649.1"/>
    </source>
</evidence>
<dbReference type="RefSeq" id="WP_203826142.1">
    <property type="nucleotide sequence ID" value="NZ_BAAATY010000016.1"/>
</dbReference>
<name>A0ABQ4BAJ6_9ACTN</name>
<gene>
    <name evidence="1" type="ORF">Apa02nite_037570</name>
</gene>
<keyword evidence="2" id="KW-1185">Reference proteome</keyword>
<dbReference type="InterPro" id="IPR011989">
    <property type="entry name" value="ARM-like"/>
</dbReference>
<comment type="caution">
    <text evidence="1">The sequence shown here is derived from an EMBL/GenBank/DDBJ whole genome shotgun (WGS) entry which is preliminary data.</text>
</comment>
<organism evidence="1 2">
    <name type="scientific">Actinoplanes palleronii</name>
    <dbReference type="NCBI Taxonomy" id="113570"/>
    <lineage>
        <taxon>Bacteria</taxon>
        <taxon>Bacillati</taxon>
        <taxon>Actinomycetota</taxon>
        <taxon>Actinomycetes</taxon>
        <taxon>Micromonosporales</taxon>
        <taxon>Micromonosporaceae</taxon>
        <taxon>Actinoplanes</taxon>
    </lineage>
</organism>
<dbReference type="SUPFAM" id="SSF48371">
    <property type="entry name" value="ARM repeat"/>
    <property type="match status" value="1"/>
</dbReference>
<evidence type="ECO:0000313" key="2">
    <source>
        <dbReference type="Proteomes" id="UP000624709"/>
    </source>
</evidence>
<evidence type="ECO:0008006" key="3">
    <source>
        <dbReference type="Google" id="ProtNLM"/>
    </source>
</evidence>
<protein>
    <recommendedName>
        <fullName evidence="3">Leucine rich repeat variant</fullName>
    </recommendedName>
</protein>
<dbReference type="Gene3D" id="1.25.10.10">
    <property type="entry name" value="Leucine-rich Repeat Variant"/>
    <property type="match status" value="3"/>
</dbReference>
<dbReference type="InterPro" id="IPR016024">
    <property type="entry name" value="ARM-type_fold"/>
</dbReference>